<comment type="caution">
    <text evidence="1">The sequence shown here is derived from an EMBL/GenBank/DDBJ whole genome shotgun (WGS) entry which is preliminary data.</text>
</comment>
<keyword evidence="2" id="KW-1185">Reference proteome</keyword>
<dbReference type="EMBL" id="BROD01000001">
    <property type="protein sequence ID" value="GKX65434.1"/>
    <property type="molecule type" value="Genomic_DNA"/>
</dbReference>
<dbReference type="Proteomes" id="UP001058074">
    <property type="component" value="Unassembled WGS sequence"/>
</dbReference>
<accession>A0ACB5R8S7</accession>
<name>A0ACB5R8S7_9CLOT</name>
<sequence length="89" mass="10687">MVKIIVAYLIIINTIGFFTMLIDKRKAEKKKWRIPEKNIFFIAAIGGSLGAMIGMYVFRHKTKHWYFKFLFTVFLIAHMLILYYFLFKK</sequence>
<protein>
    <submittedName>
        <fullName evidence="1">Membrane protein</fullName>
    </submittedName>
</protein>
<reference evidence="1" key="1">
    <citation type="journal article" date="2025" name="Int. J. Syst. Evol. Microbiol.">
        <title>Inconstantimicrobium mannanitabidum sp. nov., a novel member of the family Clostridiaceae isolated from anoxic soil under the treatment of reductive soil disinfestation.</title>
        <authorList>
            <person name="Ueki A."/>
            <person name="Tonouchi A."/>
            <person name="Honma S."/>
            <person name="Kaku N."/>
            <person name="Ueki K."/>
        </authorList>
    </citation>
    <scope>NUCLEOTIDE SEQUENCE</scope>
    <source>
        <strain evidence="1">TW13</strain>
    </source>
</reference>
<proteinExistence type="predicted"/>
<evidence type="ECO:0000313" key="2">
    <source>
        <dbReference type="Proteomes" id="UP001058074"/>
    </source>
</evidence>
<organism evidence="1 2">
    <name type="scientific">Inconstantimicrobium mannanitabidum</name>
    <dbReference type="NCBI Taxonomy" id="1604901"/>
    <lineage>
        <taxon>Bacteria</taxon>
        <taxon>Bacillati</taxon>
        <taxon>Bacillota</taxon>
        <taxon>Clostridia</taxon>
        <taxon>Eubacteriales</taxon>
        <taxon>Clostridiaceae</taxon>
        <taxon>Inconstantimicrobium</taxon>
    </lineage>
</organism>
<gene>
    <name evidence="1" type="ORF">rsdtw13_06920</name>
</gene>
<evidence type="ECO:0000313" key="1">
    <source>
        <dbReference type="EMBL" id="GKX65434.1"/>
    </source>
</evidence>